<proteinExistence type="predicted"/>
<feature type="chain" id="PRO_5047053579" evidence="1">
    <location>
        <begin position="17"/>
        <end position="180"/>
    </location>
</feature>
<evidence type="ECO:0000313" key="3">
    <source>
        <dbReference type="Proteomes" id="UP001396898"/>
    </source>
</evidence>
<feature type="signal peptide" evidence="1">
    <location>
        <begin position="1"/>
        <end position="16"/>
    </location>
</feature>
<organism evidence="2 3">
    <name type="scientific">Apiospora marii</name>
    <dbReference type="NCBI Taxonomy" id="335849"/>
    <lineage>
        <taxon>Eukaryota</taxon>
        <taxon>Fungi</taxon>
        <taxon>Dikarya</taxon>
        <taxon>Ascomycota</taxon>
        <taxon>Pezizomycotina</taxon>
        <taxon>Sordariomycetes</taxon>
        <taxon>Xylariomycetidae</taxon>
        <taxon>Amphisphaeriales</taxon>
        <taxon>Apiosporaceae</taxon>
        <taxon>Apiospora</taxon>
    </lineage>
</organism>
<accession>A0ABR1S523</accession>
<keyword evidence="1" id="KW-0732">Signal</keyword>
<reference evidence="2 3" key="1">
    <citation type="submission" date="2023-01" db="EMBL/GenBank/DDBJ databases">
        <title>Analysis of 21 Apiospora genomes using comparative genomics revels a genus with tremendous synthesis potential of carbohydrate active enzymes and secondary metabolites.</title>
        <authorList>
            <person name="Sorensen T."/>
        </authorList>
    </citation>
    <scope>NUCLEOTIDE SEQUENCE [LARGE SCALE GENOMIC DNA]</scope>
    <source>
        <strain evidence="2 3">CBS 20057</strain>
    </source>
</reference>
<dbReference type="Proteomes" id="UP001396898">
    <property type="component" value="Unassembled WGS sequence"/>
</dbReference>
<gene>
    <name evidence="2" type="ORF">PG991_003514</name>
</gene>
<comment type="caution">
    <text evidence="2">The sequence shown here is derived from an EMBL/GenBank/DDBJ whole genome shotgun (WGS) entry which is preliminary data.</text>
</comment>
<dbReference type="EMBL" id="JAQQWI010000007">
    <property type="protein sequence ID" value="KAK8026458.1"/>
    <property type="molecule type" value="Genomic_DNA"/>
</dbReference>
<name>A0ABR1S523_9PEZI</name>
<protein>
    <submittedName>
        <fullName evidence="2">Uncharacterized protein</fullName>
    </submittedName>
</protein>
<evidence type="ECO:0000313" key="2">
    <source>
        <dbReference type="EMBL" id="KAK8026458.1"/>
    </source>
</evidence>
<sequence>MRASTIFATLAATAAATPVAIRASDYQWDVTEWDGGCDNVGCDYKFNIAGAATSDYPARPAFKATCSGRSVDAQIETQYTDCKLEGDVKASMVSKLNKPEQLLGSRTVIPLQVSFQFADLNQEYVLSPSHSTKKKENLFTDYRPSNTYWNYTGHANTSMNRGGEPPLSFTILPKESFGIA</sequence>
<evidence type="ECO:0000256" key="1">
    <source>
        <dbReference type="SAM" id="SignalP"/>
    </source>
</evidence>
<keyword evidence="3" id="KW-1185">Reference proteome</keyword>